<evidence type="ECO:0000313" key="1">
    <source>
        <dbReference type="EMBL" id="CAG8538161.1"/>
    </source>
</evidence>
<dbReference type="EMBL" id="CAJVPQ010001203">
    <property type="protein sequence ID" value="CAG8538161.1"/>
    <property type="molecule type" value="Genomic_DNA"/>
</dbReference>
<dbReference type="AlphaFoldDB" id="A0A9N9API4"/>
<gene>
    <name evidence="1" type="ORF">FCALED_LOCUS5507</name>
</gene>
<accession>A0A9N9API4</accession>
<keyword evidence="2" id="KW-1185">Reference proteome</keyword>
<organism evidence="1 2">
    <name type="scientific">Funneliformis caledonium</name>
    <dbReference type="NCBI Taxonomy" id="1117310"/>
    <lineage>
        <taxon>Eukaryota</taxon>
        <taxon>Fungi</taxon>
        <taxon>Fungi incertae sedis</taxon>
        <taxon>Mucoromycota</taxon>
        <taxon>Glomeromycotina</taxon>
        <taxon>Glomeromycetes</taxon>
        <taxon>Glomerales</taxon>
        <taxon>Glomeraceae</taxon>
        <taxon>Funneliformis</taxon>
    </lineage>
</organism>
<protein>
    <submittedName>
        <fullName evidence="1">3098_t:CDS:1</fullName>
    </submittedName>
</protein>
<reference evidence="1" key="1">
    <citation type="submission" date="2021-06" db="EMBL/GenBank/DDBJ databases">
        <authorList>
            <person name="Kallberg Y."/>
            <person name="Tangrot J."/>
            <person name="Rosling A."/>
        </authorList>
    </citation>
    <scope>NUCLEOTIDE SEQUENCE</scope>
    <source>
        <strain evidence="1">UK204</strain>
    </source>
</reference>
<evidence type="ECO:0000313" key="2">
    <source>
        <dbReference type="Proteomes" id="UP000789570"/>
    </source>
</evidence>
<name>A0A9N9API4_9GLOM</name>
<dbReference type="Proteomes" id="UP000789570">
    <property type="component" value="Unassembled WGS sequence"/>
</dbReference>
<comment type="caution">
    <text evidence="1">The sequence shown here is derived from an EMBL/GenBank/DDBJ whole genome shotgun (WGS) entry which is preliminary data.</text>
</comment>
<sequence>MASLSNPIENHSGSKVVDNILDARGFTDTTVLDTSIQPFE</sequence>
<proteinExistence type="predicted"/>